<dbReference type="EMBL" id="AP025592">
    <property type="protein sequence ID" value="BDG07643.1"/>
    <property type="molecule type" value="Genomic_DNA"/>
</dbReference>
<dbReference type="NCBIfam" id="TIGR00768">
    <property type="entry name" value="rimK_fam"/>
    <property type="match status" value="1"/>
</dbReference>
<dbReference type="PANTHER" id="PTHR21621:SF0">
    <property type="entry name" value="BETA-CITRYLGLUTAMATE SYNTHASE B-RELATED"/>
    <property type="match status" value="1"/>
</dbReference>
<evidence type="ECO:0000259" key="5">
    <source>
        <dbReference type="PROSITE" id="PS50975"/>
    </source>
</evidence>
<dbReference type="PANTHER" id="PTHR21621">
    <property type="entry name" value="RIBOSOMAL PROTEIN S6 MODIFICATION PROTEIN"/>
    <property type="match status" value="1"/>
</dbReference>
<dbReference type="InterPro" id="IPR013651">
    <property type="entry name" value="ATP-grasp_RimK-type"/>
</dbReference>
<evidence type="ECO:0000256" key="4">
    <source>
        <dbReference type="PROSITE-ProRule" id="PRU00409"/>
    </source>
</evidence>
<evidence type="ECO:0000256" key="1">
    <source>
        <dbReference type="ARBA" id="ARBA00022723"/>
    </source>
</evidence>
<dbReference type="InterPro" id="IPR011761">
    <property type="entry name" value="ATP-grasp"/>
</dbReference>
<dbReference type="GO" id="GO:0016874">
    <property type="term" value="F:ligase activity"/>
    <property type="evidence" value="ECO:0007669"/>
    <property type="project" value="UniProtKB-KW"/>
</dbReference>
<dbReference type="SUPFAM" id="SSF56059">
    <property type="entry name" value="Glutathione synthetase ATP-binding domain-like"/>
    <property type="match status" value="1"/>
</dbReference>
<dbReference type="Proteomes" id="UP001162734">
    <property type="component" value="Chromosome"/>
</dbReference>
<sequence>MVTAWPEEDWHSQRLLEALGRRGAASAVDPASLSAFVEEGVDVRAGGEPAGRFDAFVLVRGLGRAGDPDVQFEIYRALEESGAVVVNAIDALLAAQDKFRTTCLLARAGLPTPRAAVAQRPEEADAALEALGDAVLKPVTGSLGEGLLRVRDDAAGREALRERLARDGAVYLQEFVPTGGTDLRLFVVGGAVVGAMERVAPPGEWRTNVAQGARVRAYEAAGEVRAVAESAAAALGLDYAGVDLADGGEGMTVLEVNGNPSWRGILEATGQDMAERIADHVLARATCRLRRGVKSKLQETGATHG</sequence>
<dbReference type="InterPro" id="IPR013815">
    <property type="entry name" value="ATP_grasp_subdomain_1"/>
</dbReference>
<proteinExistence type="predicted"/>
<evidence type="ECO:0000313" key="6">
    <source>
        <dbReference type="EMBL" id="BDG07643.1"/>
    </source>
</evidence>
<evidence type="ECO:0000256" key="3">
    <source>
        <dbReference type="ARBA" id="ARBA00022840"/>
    </source>
</evidence>
<dbReference type="Gene3D" id="3.30.470.20">
    <property type="entry name" value="ATP-grasp fold, B domain"/>
    <property type="match status" value="1"/>
</dbReference>
<keyword evidence="7" id="KW-1185">Reference proteome</keyword>
<dbReference type="Gene3D" id="3.40.50.20">
    <property type="match status" value="1"/>
</dbReference>
<keyword evidence="2 4" id="KW-0547">Nucleotide-binding</keyword>
<keyword evidence="6" id="KW-0436">Ligase</keyword>
<dbReference type="Gene3D" id="3.30.1490.20">
    <property type="entry name" value="ATP-grasp fold, A domain"/>
    <property type="match status" value="1"/>
</dbReference>
<gene>
    <name evidence="6" type="ORF">AMPC_07560</name>
</gene>
<name>A0ABM7X766_9BACT</name>
<feature type="domain" description="ATP-grasp" evidence="5">
    <location>
        <begin position="102"/>
        <end position="282"/>
    </location>
</feature>
<evidence type="ECO:0000256" key="2">
    <source>
        <dbReference type="ARBA" id="ARBA00022741"/>
    </source>
</evidence>
<accession>A0ABM7X766</accession>
<dbReference type="InterPro" id="IPR004666">
    <property type="entry name" value="Rp_bS6_RimK/Lys_biosynth_LsyX"/>
</dbReference>
<organism evidence="6 7">
    <name type="scientific">Anaeromyxobacter paludicola</name>
    <dbReference type="NCBI Taxonomy" id="2918171"/>
    <lineage>
        <taxon>Bacteria</taxon>
        <taxon>Pseudomonadati</taxon>
        <taxon>Myxococcota</taxon>
        <taxon>Myxococcia</taxon>
        <taxon>Myxococcales</taxon>
        <taxon>Cystobacterineae</taxon>
        <taxon>Anaeromyxobacteraceae</taxon>
        <taxon>Anaeromyxobacter</taxon>
    </lineage>
</organism>
<protein>
    <submittedName>
        <fullName evidence="6">Tetrahydromethanopterin:alpha-L-glutamate ligase</fullName>
    </submittedName>
</protein>
<reference evidence="7" key="1">
    <citation type="journal article" date="2022" name="Int. J. Syst. Evol. Microbiol.">
        <title>Anaeromyxobacter oryzae sp. nov., Anaeromyxobacter diazotrophicus sp. nov. and Anaeromyxobacter paludicola sp. nov., isolated from paddy soils.</title>
        <authorList>
            <person name="Itoh H."/>
            <person name="Xu Z."/>
            <person name="Mise K."/>
            <person name="Masuda Y."/>
            <person name="Ushijima N."/>
            <person name="Hayakawa C."/>
            <person name="Shiratori Y."/>
            <person name="Senoo K."/>
        </authorList>
    </citation>
    <scope>NUCLEOTIDE SEQUENCE [LARGE SCALE GENOMIC DNA]</scope>
    <source>
        <strain evidence="7">Red630</strain>
    </source>
</reference>
<keyword evidence="3 4" id="KW-0067">ATP-binding</keyword>
<keyword evidence="1" id="KW-0479">Metal-binding</keyword>
<evidence type="ECO:0000313" key="7">
    <source>
        <dbReference type="Proteomes" id="UP001162734"/>
    </source>
</evidence>
<dbReference type="Pfam" id="PF08443">
    <property type="entry name" value="RimK"/>
    <property type="match status" value="1"/>
</dbReference>
<dbReference type="RefSeq" id="WP_248344468.1">
    <property type="nucleotide sequence ID" value="NZ_AP025592.1"/>
</dbReference>
<dbReference type="PROSITE" id="PS50975">
    <property type="entry name" value="ATP_GRASP"/>
    <property type="match status" value="1"/>
</dbReference>